<evidence type="ECO:0000256" key="5">
    <source>
        <dbReference type="ARBA" id="ARBA00006476"/>
    </source>
</evidence>
<keyword evidence="18" id="KW-0090">Biological rhythms</keyword>
<evidence type="ECO:0000256" key="12">
    <source>
        <dbReference type="ARBA" id="ARBA00022642"/>
    </source>
</evidence>
<keyword evidence="12" id="KW-0662">Pyridine nucleotide biosynthesis</keyword>
<dbReference type="GO" id="GO:0005759">
    <property type="term" value="C:mitochondrial matrix"/>
    <property type="evidence" value="ECO:0007669"/>
    <property type="project" value="Ensembl"/>
</dbReference>
<dbReference type="GO" id="GO:0070374">
    <property type="term" value="P:positive regulation of ERK1 and ERK2 cascade"/>
    <property type="evidence" value="ECO:0007669"/>
    <property type="project" value="Ensembl"/>
</dbReference>
<evidence type="ECO:0000256" key="25">
    <source>
        <dbReference type="ARBA" id="ARBA00047835"/>
    </source>
</evidence>
<dbReference type="InterPro" id="IPR016471">
    <property type="entry name" value="Nicotinamide_PRibTrfase"/>
</dbReference>
<dbReference type="NCBIfam" id="NF006629">
    <property type="entry name" value="PRK09198.1"/>
    <property type="match status" value="1"/>
</dbReference>
<evidence type="ECO:0000313" key="30">
    <source>
        <dbReference type="Ensembl" id="ENSFALP00000033262.1"/>
    </source>
</evidence>
<evidence type="ECO:0000256" key="18">
    <source>
        <dbReference type="ARBA" id="ARBA00023108"/>
    </source>
</evidence>
<evidence type="ECO:0000256" key="28">
    <source>
        <dbReference type="SAM" id="Phobius"/>
    </source>
</evidence>
<dbReference type="PANTHER" id="PTHR43816">
    <property type="entry name" value="NICOTINAMIDE PHOSPHORIBOSYLTRANSFERASE"/>
    <property type="match status" value="1"/>
</dbReference>
<dbReference type="InterPro" id="IPR001285">
    <property type="entry name" value="Synaptophysin/porin"/>
</dbReference>
<feature type="transmembrane region" description="Helical" evidence="28">
    <location>
        <begin position="560"/>
        <end position="581"/>
    </location>
</feature>
<dbReference type="FunFam" id="3.20.20.70:FF:000080">
    <property type="entry name" value="Nicotinamide phosphoribosyltransferase"/>
    <property type="match status" value="1"/>
</dbReference>
<evidence type="ECO:0000256" key="19">
    <source>
        <dbReference type="ARBA" id="ARBA00023136"/>
    </source>
</evidence>
<comment type="pathway">
    <text evidence="22">Cofactor biosynthesis; NAD(+) biosynthesis; nicotinamide D-ribonucleotide from 5-phospho-alpha-D-ribose 1-diphosphate and nicotinamide: step 1/1.</text>
</comment>
<dbReference type="GO" id="GO:0006741">
    <property type="term" value="P:NADP+ biosynthetic process"/>
    <property type="evidence" value="ECO:0007669"/>
    <property type="project" value="Ensembl"/>
</dbReference>
<keyword evidence="21" id="KW-0539">Nucleus</keyword>
<evidence type="ECO:0000256" key="15">
    <source>
        <dbReference type="ARBA" id="ARBA00022692"/>
    </source>
</evidence>
<comment type="subunit">
    <text evidence="7">Homodimer.</text>
</comment>
<evidence type="ECO:0000256" key="22">
    <source>
        <dbReference type="ARBA" id="ARBA00035007"/>
    </source>
</evidence>
<keyword evidence="11" id="KW-0597">Phosphoprotein</keyword>
<dbReference type="PRINTS" id="PR00220">
    <property type="entry name" value="SYNAPTOPHYSN"/>
</dbReference>
<comment type="subcellular location">
    <subcellularLocation>
        <location evidence="3">Cytoplasm</location>
    </subcellularLocation>
    <subcellularLocation>
        <location evidence="2">Membrane</location>
        <topology evidence="2">Multi-pass membrane protein</topology>
    </subcellularLocation>
    <subcellularLocation>
        <location evidence="1">Nucleus</location>
    </subcellularLocation>
    <subcellularLocation>
        <location evidence="4">Secreted</location>
    </subcellularLocation>
</comment>
<dbReference type="InterPro" id="IPR036068">
    <property type="entry name" value="Nicotinate_pribotase-like_C"/>
</dbReference>
<dbReference type="Ensembl" id="ENSFALT00000042893.1">
    <property type="protein sequence ID" value="ENSFALP00000033262.1"/>
    <property type="gene ID" value="ENSFALG00000010280.2"/>
</dbReference>
<dbReference type="SUPFAM" id="SSF51690">
    <property type="entry name" value="Nicotinate/Quinolinate PRTase C-terminal domain-like"/>
    <property type="match status" value="1"/>
</dbReference>
<dbReference type="GO" id="GO:0010628">
    <property type="term" value="P:positive regulation of gene expression"/>
    <property type="evidence" value="ECO:0007669"/>
    <property type="project" value="Ensembl"/>
</dbReference>
<dbReference type="CDD" id="cd01569">
    <property type="entry name" value="PBEF_like"/>
    <property type="match status" value="1"/>
</dbReference>
<evidence type="ECO:0000256" key="20">
    <source>
        <dbReference type="ARBA" id="ARBA00023180"/>
    </source>
</evidence>
<reference evidence="30" key="3">
    <citation type="submission" date="2025-09" db="UniProtKB">
        <authorList>
            <consortium name="Ensembl"/>
        </authorList>
    </citation>
    <scope>IDENTIFICATION</scope>
</reference>
<evidence type="ECO:0000256" key="11">
    <source>
        <dbReference type="ARBA" id="ARBA00022553"/>
    </source>
</evidence>
<dbReference type="GO" id="GO:0047280">
    <property type="term" value="F:nicotinamide phosphoribosyltransferase activity"/>
    <property type="evidence" value="ECO:0007669"/>
    <property type="project" value="UniProtKB-EC"/>
</dbReference>
<sequence>VTHYKQYPPNTSKVYSYFECREKKTENSKLKKVKYEETVFYGLQYILNKYLKGKVVTKEKIKEAKEVYREHFQDDVFNEKGWNYILEKYDGHLPIEIKAVPEGSVIPRGNVLFTVENTDPECYWLTNWIETILVQSWYPITVATNSREQKKILAKYLLETSGSLEGLEYKLHDFGYRGVSSQETAGIGASAHLVNFKGTDTVAGIALIKKYYGTKDPVPGYSVPAAEHSTITAWGKDHEKDAFEHIVTQFSSVPVSVVSDSYDIYNACEKIWGDDLRHIIEARSPEAPLIIRPDSGNPLDTVLKVLEILGKKFPITENSKGYKLLPPYLRVIQGDGVDINTLQEGMLVEQIVEGMKKNKWSIENIAFGSGGALLQKLTRDLLNCSFKCSYVVTNGLGVNVFKDPVADPNKRSKKGRLSLHRTPAGEYVTLEEGKGDLEEYGQDLLHTVFKNGKVLAIFAFATCGGFHGETALLVSCKGVVNKTITAAFAYPFRLNTAVFSAPDPKGCGGTWTDAHLVGNFSSSAQLFVTLAALVFLYCITALVVYIGYNHLYRQNNKVPLTDLAISVLTAFLWLVSTFVWAKALADIRESTGASIITGIESCKSPGTTCHFLSVTSMGTLNVSVVFGLLNMILWAGNVWLLYKDTNLHNQWNRISESPTEGV</sequence>
<dbReference type="GO" id="GO:0034355">
    <property type="term" value="P:NAD+ biosynthetic process via the salvage pathway"/>
    <property type="evidence" value="ECO:0007669"/>
    <property type="project" value="Ensembl"/>
</dbReference>
<evidence type="ECO:0000256" key="17">
    <source>
        <dbReference type="ARBA" id="ARBA00022990"/>
    </source>
</evidence>
<evidence type="ECO:0000256" key="26">
    <source>
        <dbReference type="ARBA" id="ARBA00077191"/>
    </source>
</evidence>
<dbReference type="GO" id="GO:0005615">
    <property type="term" value="C:extracellular space"/>
    <property type="evidence" value="ECO:0007669"/>
    <property type="project" value="UniProtKB-KW"/>
</dbReference>
<keyword evidence="15 27" id="KW-0812">Transmembrane</keyword>
<feature type="transmembrane region" description="Helical" evidence="28">
    <location>
        <begin position="526"/>
        <end position="548"/>
    </location>
</feature>
<evidence type="ECO:0000256" key="8">
    <source>
        <dbReference type="ARBA" id="ARBA00022490"/>
    </source>
</evidence>
<dbReference type="Pfam" id="PF18127">
    <property type="entry name" value="NAMPT_N"/>
    <property type="match status" value="1"/>
</dbReference>
<dbReference type="GO" id="GO:0008021">
    <property type="term" value="C:synaptic vesicle"/>
    <property type="evidence" value="ECO:0007669"/>
    <property type="project" value="InterPro"/>
</dbReference>
<dbReference type="GO" id="GO:0016020">
    <property type="term" value="C:membrane"/>
    <property type="evidence" value="ECO:0007669"/>
    <property type="project" value="UniProtKB-SubCell"/>
</dbReference>
<evidence type="ECO:0000256" key="13">
    <source>
        <dbReference type="ARBA" id="ARBA00022676"/>
    </source>
</evidence>
<name>A0A803WE56_FICAL</name>
<protein>
    <recommendedName>
        <fullName evidence="24">Nicotinamide phosphoribosyltransferase</fullName>
        <ecNumber evidence="23">2.4.2.12</ecNumber>
    </recommendedName>
    <alternativeName>
        <fullName evidence="26">Visfatin</fullName>
    </alternativeName>
</protein>
<evidence type="ECO:0000256" key="2">
    <source>
        <dbReference type="ARBA" id="ARBA00004141"/>
    </source>
</evidence>
<dbReference type="InterPro" id="IPR041529">
    <property type="entry name" value="DUF5598"/>
</dbReference>
<dbReference type="GO" id="GO:0032922">
    <property type="term" value="P:circadian regulation of gene expression"/>
    <property type="evidence" value="ECO:0007669"/>
    <property type="project" value="Ensembl"/>
</dbReference>
<reference evidence="30 31" key="1">
    <citation type="journal article" date="2012" name="Nature">
        <title>The genomic landscape of species divergence in Ficedula flycatchers.</title>
        <authorList>
            <person name="Ellegren H."/>
            <person name="Smeds L."/>
            <person name="Burri R."/>
            <person name="Olason P.I."/>
            <person name="Backstrom N."/>
            <person name="Kawakami T."/>
            <person name="Kunstner A."/>
            <person name="Makinen H."/>
            <person name="Nadachowska-Brzyska K."/>
            <person name="Qvarnstrom A."/>
            <person name="Uebbing S."/>
            <person name="Wolf J.B."/>
        </authorList>
    </citation>
    <scope>NUCLEOTIDE SEQUENCE [LARGE SCALE GENOMIC DNA]</scope>
</reference>
<comment type="catalytic activity">
    <reaction evidence="25">
        <text>beta-nicotinamide D-ribonucleotide + diphosphate = 5-phospho-alpha-D-ribose 1-diphosphate + nicotinamide + H(+)</text>
        <dbReference type="Rhea" id="RHEA:16149"/>
        <dbReference type="ChEBI" id="CHEBI:14649"/>
        <dbReference type="ChEBI" id="CHEBI:15378"/>
        <dbReference type="ChEBI" id="CHEBI:17154"/>
        <dbReference type="ChEBI" id="CHEBI:33019"/>
        <dbReference type="ChEBI" id="CHEBI:58017"/>
        <dbReference type="EC" id="2.4.2.12"/>
    </reaction>
    <physiologicalReaction direction="right-to-left" evidence="25">
        <dbReference type="Rhea" id="RHEA:16151"/>
    </physiologicalReaction>
</comment>
<evidence type="ECO:0000313" key="31">
    <source>
        <dbReference type="Proteomes" id="UP000016665"/>
    </source>
</evidence>
<feature type="transmembrane region" description="Helical" evidence="28">
    <location>
        <begin position="620"/>
        <end position="642"/>
    </location>
</feature>
<evidence type="ECO:0000256" key="4">
    <source>
        <dbReference type="ARBA" id="ARBA00004613"/>
    </source>
</evidence>
<evidence type="ECO:0000256" key="1">
    <source>
        <dbReference type="ARBA" id="ARBA00004123"/>
    </source>
</evidence>
<reference evidence="30" key="2">
    <citation type="submission" date="2025-08" db="UniProtKB">
        <authorList>
            <consortium name="Ensembl"/>
        </authorList>
    </citation>
    <scope>IDENTIFICATION</scope>
</reference>
<dbReference type="PANTHER" id="PTHR43816:SF1">
    <property type="entry name" value="NICOTINAMIDE PHOSPHORIBOSYLTRANSFERASE"/>
    <property type="match status" value="1"/>
</dbReference>
<dbReference type="InterPro" id="IPR008253">
    <property type="entry name" value="Marvel"/>
</dbReference>
<evidence type="ECO:0000256" key="27">
    <source>
        <dbReference type="PROSITE-ProRule" id="PRU00581"/>
    </source>
</evidence>
<keyword evidence="16 28" id="KW-1133">Transmembrane helix</keyword>
<keyword evidence="13" id="KW-0328">Glycosyltransferase</keyword>
<dbReference type="Pfam" id="PF04095">
    <property type="entry name" value="NAPRTase"/>
    <property type="match status" value="1"/>
</dbReference>
<comment type="similarity">
    <text evidence="6">Belongs to the NAPRTase family.</text>
</comment>
<dbReference type="InterPro" id="IPR013785">
    <property type="entry name" value="Aldolase_TIM"/>
</dbReference>
<keyword evidence="17" id="KW-0007">Acetylation</keyword>
<dbReference type="GO" id="GO:0043123">
    <property type="term" value="P:positive regulation of canonical NF-kappaB signal transduction"/>
    <property type="evidence" value="ECO:0007669"/>
    <property type="project" value="Ensembl"/>
</dbReference>
<keyword evidence="10" id="KW-0964">Secreted</keyword>
<dbReference type="PROSITE" id="PS51225">
    <property type="entry name" value="MARVEL"/>
    <property type="match status" value="1"/>
</dbReference>
<evidence type="ECO:0000256" key="6">
    <source>
        <dbReference type="ARBA" id="ARBA00010897"/>
    </source>
</evidence>
<keyword evidence="20" id="KW-0325">Glycoprotein</keyword>
<feature type="domain" description="MARVEL" evidence="29">
    <location>
        <begin position="440"/>
        <end position="646"/>
    </location>
</feature>
<keyword evidence="14" id="KW-0808">Transferase</keyword>
<dbReference type="GO" id="GO:0016607">
    <property type="term" value="C:nuclear speck"/>
    <property type="evidence" value="ECO:0007669"/>
    <property type="project" value="Ensembl"/>
</dbReference>
<keyword evidence="31" id="KW-1185">Reference proteome</keyword>
<gene>
    <name evidence="30" type="primary">NAMPT</name>
</gene>
<dbReference type="GO" id="GO:0042802">
    <property type="term" value="F:identical protein binding"/>
    <property type="evidence" value="ECO:0007669"/>
    <property type="project" value="Ensembl"/>
</dbReference>
<dbReference type="AlphaFoldDB" id="A0A803WE56"/>
<dbReference type="GO" id="GO:0006769">
    <property type="term" value="P:nicotinamide metabolic process"/>
    <property type="evidence" value="ECO:0007669"/>
    <property type="project" value="Ensembl"/>
</dbReference>
<dbReference type="EC" id="2.4.2.12" evidence="23"/>
<accession>A0A803WE56</accession>
<dbReference type="Pfam" id="PF01284">
    <property type="entry name" value="MARVEL"/>
    <property type="match status" value="1"/>
</dbReference>
<evidence type="ECO:0000256" key="10">
    <source>
        <dbReference type="ARBA" id="ARBA00022525"/>
    </source>
</evidence>
<proteinExistence type="inferred from homology"/>
<dbReference type="InterPro" id="IPR041525">
    <property type="entry name" value="N/Namide_PRibTrfase"/>
</dbReference>
<organism evidence="30 31">
    <name type="scientific">Ficedula albicollis</name>
    <name type="common">Collared flycatcher</name>
    <name type="synonym">Muscicapa albicollis</name>
    <dbReference type="NCBI Taxonomy" id="59894"/>
    <lineage>
        <taxon>Eukaryota</taxon>
        <taxon>Metazoa</taxon>
        <taxon>Chordata</taxon>
        <taxon>Craniata</taxon>
        <taxon>Vertebrata</taxon>
        <taxon>Euteleostomi</taxon>
        <taxon>Archelosauria</taxon>
        <taxon>Archosauria</taxon>
        <taxon>Dinosauria</taxon>
        <taxon>Saurischia</taxon>
        <taxon>Theropoda</taxon>
        <taxon>Coelurosauria</taxon>
        <taxon>Aves</taxon>
        <taxon>Neognathae</taxon>
        <taxon>Neoaves</taxon>
        <taxon>Telluraves</taxon>
        <taxon>Australaves</taxon>
        <taxon>Passeriformes</taxon>
        <taxon>Muscicapidae</taxon>
        <taxon>Ficedula</taxon>
    </lineage>
</organism>
<dbReference type="UniPathway" id="UPA00253"/>
<evidence type="ECO:0000256" key="14">
    <source>
        <dbReference type="ARBA" id="ARBA00022679"/>
    </source>
</evidence>
<evidence type="ECO:0000256" key="9">
    <source>
        <dbReference type="ARBA" id="ARBA00022514"/>
    </source>
</evidence>
<evidence type="ECO:0000256" key="7">
    <source>
        <dbReference type="ARBA" id="ARBA00011738"/>
    </source>
</evidence>
<keyword evidence="19 27" id="KW-0472">Membrane</keyword>
<dbReference type="GO" id="GO:0005829">
    <property type="term" value="C:cytosol"/>
    <property type="evidence" value="ECO:0007669"/>
    <property type="project" value="Ensembl"/>
</dbReference>
<dbReference type="GeneTree" id="ENSGT00940000153456"/>
<evidence type="ECO:0000256" key="16">
    <source>
        <dbReference type="ARBA" id="ARBA00022989"/>
    </source>
</evidence>
<dbReference type="GO" id="GO:0005125">
    <property type="term" value="F:cytokine activity"/>
    <property type="evidence" value="ECO:0007669"/>
    <property type="project" value="UniProtKB-KW"/>
</dbReference>
<evidence type="ECO:0000256" key="23">
    <source>
        <dbReference type="ARBA" id="ARBA00035024"/>
    </source>
</evidence>
<evidence type="ECO:0000259" key="29">
    <source>
        <dbReference type="PROSITE" id="PS51225"/>
    </source>
</evidence>
<dbReference type="Proteomes" id="UP000016665">
    <property type="component" value="Chromosome 1A"/>
</dbReference>
<dbReference type="Gene3D" id="3.20.20.70">
    <property type="entry name" value="Aldolase class I"/>
    <property type="match status" value="1"/>
</dbReference>
<dbReference type="GO" id="GO:0006954">
    <property type="term" value="P:inflammatory response"/>
    <property type="evidence" value="ECO:0007669"/>
    <property type="project" value="Ensembl"/>
</dbReference>
<evidence type="ECO:0000256" key="21">
    <source>
        <dbReference type="ARBA" id="ARBA00023242"/>
    </source>
</evidence>
<keyword evidence="9" id="KW-0202">Cytokine</keyword>
<keyword evidence="8" id="KW-0963">Cytoplasm</keyword>
<evidence type="ECO:0000256" key="24">
    <source>
        <dbReference type="ARBA" id="ARBA00035036"/>
    </source>
</evidence>
<comment type="similarity">
    <text evidence="5">Belongs to the synaptophysin/synaptobrevin family.</text>
</comment>
<dbReference type="GO" id="GO:0045944">
    <property type="term" value="P:positive regulation of transcription by RNA polymerase II"/>
    <property type="evidence" value="ECO:0007669"/>
    <property type="project" value="Ensembl"/>
</dbReference>
<evidence type="ECO:0000256" key="3">
    <source>
        <dbReference type="ARBA" id="ARBA00004496"/>
    </source>
</evidence>